<dbReference type="CDD" id="cd00075">
    <property type="entry name" value="HATPase"/>
    <property type="match status" value="1"/>
</dbReference>
<keyword evidence="11" id="KW-1185">Reference proteome</keyword>
<dbReference type="Pfam" id="PF00512">
    <property type="entry name" value="HisKA"/>
    <property type="match status" value="1"/>
</dbReference>
<dbReference type="PRINTS" id="PR00344">
    <property type="entry name" value="BCTRLSENSOR"/>
</dbReference>
<dbReference type="RefSeq" id="WP_166992072.1">
    <property type="nucleotide sequence ID" value="NZ_CP061169.1"/>
</dbReference>
<dbReference type="CDD" id="cd00082">
    <property type="entry name" value="HisKA"/>
    <property type="match status" value="1"/>
</dbReference>
<evidence type="ECO:0000256" key="2">
    <source>
        <dbReference type="ARBA" id="ARBA00004236"/>
    </source>
</evidence>
<dbReference type="PANTHER" id="PTHR45453">
    <property type="entry name" value="PHOSPHATE REGULON SENSOR PROTEIN PHOR"/>
    <property type="match status" value="1"/>
</dbReference>
<dbReference type="InterPro" id="IPR036097">
    <property type="entry name" value="HisK_dim/P_sf"/>
</dbReference>
<dbReference type="SMART" id="SM00388">
    <property type="entry name" value="HisKA"/>
    <property type="match status" value="1"/>
</dbReference>
<evidence type="ECO:0000256" key="5">
    <source>
        <dbReference type="ARBA" id="ARBA00022679"/>
    </source>
</evidence>
<dbReference type="PROSITE" id="PS50109">
    <property type="entry name" value="HIS_KIN"/>
    <property type="match status" value="1"/>
</dbReference>
<evidence type="ECO:0000256" key="8">
    <source>
        <dbReference type="ARBA" id="ARBA00039401"/>
    </source>
</evidence>
<comment type="catalytic activity">
    <reaction evidence="1">
        <text>ATP + protein L-histidine = ADP + protein N-phospho-L-histidine.</text>
        <dbReference type="EC" id="2.7.13.3"/>
    </reaction>
</comment>
<evidence type="ECO:0000259" key="9">
    <source>
        <dbReference type="PROSITE" id="PS50109"/>
    </source>
</evidence>
<dbReference type="Gene3D" id="3.30.565.10">
    <property type="entry name" value="Histidine kinase-like ATPase, C-terminal domain"/>
    <property type="match status" value="1"/>
</dbReference>
<gene>
    <name evidence="10" type="ORF">HCR76_11055</name>
</gene>
<evidence type="ECO:0000256" key="7">
    <source>
        <dbReference type="ARBA" id="ARBA00023012"/>
    </source>
</evidence>
<organism evidence="10 11">
    <name type="scientific">Paramicrobacterium chengjingii</name>
    <dbReference type="NCBI Taxonomy" id="2769067"/>
    <lineage>
        <taxon>Bacteria</taxon>
        <taxon>Bacillati</taxon>
        <taxon>Actinomycetota</taxon>
        <taxon>Actinomycetes</taxon>
        <taxon>Micrococcales</taxon>
        <taxon>Microbacteriaceae</taxon>
        <taxon>Paramicrobacterium</taxon>
    </lineage>
</organism>
<dbReference type="InterPro" id="IPR003594">
    <property type="entry name" value="HATPase_dom"/>
</dbReference>
<feature type="domain" description="Histidine kinase" evidence="9">
    <location>
        <begin position="157"/>
        <end position="373"/>
    </location>
</feature>
<dbReference type="EC" id="2.7.13.3" evidence="3"/>
<dbReference type="InterPro" id="IPR004358">
    <property type="entry name" value="Sig_transdc_His_kin-like_C"/>
</dbReference>
<keyword evidence="7" id="KW-0902">Two-component regulatory system</keyword>
<keyword evidence="5" id="KW-0808">Transferase</keyword>
<keyword evidence="6 10" id="KW-0418">Kinase</keyword>
<dbReference type="Proteomes" id="UP000662814">
    <property type="component" value="Chromosome"/>
</dbReference>
<protein>
    <recommendedName>
        <fullName evidence="8">Sensor-like histidine kinase SenX3</fullName>
        <ecNumber evidence="3">2.7.13.3</ecNumber>
    </recommendedName>
</protein>
<dbReference type="InterPro" id="IPR005467">
    <property type="entry name" value="His_kinase_dom"/>
</dbReference>
<dbReference type="GO" id="GO:0016301">
    <property type="term" value="F:kinase activity"/>
    <property type="evidence" value="ECO:0007669"/>
    <property type="project" value="UniProtKB-KW"/>
</dbReference>
<evidence type="ECO:0000256" key="3">
    <source>
        <dbReference type="ARBA" id="ARBA00012438"/>
    </source>
</evidence>
<accession>A0ABX6YF14</accession>
<dbReference type="SMART" id="SM00387">
    <property type="entry name" value="HATPase_c"/>
    <property type="match status" value="1"/>
</dbReference>
<dbReference type="InterPro" id="IPR003661">
    <property type="entry name" value="HisK_dim/P_dom"/>
</dbReference>
<comment type="subcellular location">
    <subcellularLocation>
        <location evidence="2">Cell membrane</location>
    </subcellularLocation>
</comment>
<dbReference type="Pfam" id="PF02518">
    <property type="entry name" value="HATPase_c"/>
    <property type="match status" value="1"/>
</dbReference>
<dbReference type="InterPro" id="IPR050351">
    <property type="entry name" value="BphY/WalK/GraS-like"/>
</dbReference>
<dbReference type="InterPro" id="IPR036890">
    <property type="entry name" value="HATPase_C_sf"/>
</dbReference>
<dbReference type="PANTHER" id="PTHR45453:SF1">
    <property type="entry name" value="PHOSPHATE REGULON SENSOR PROTEIN PHOR"/>
    <property type="match status" value="1"/>
</dbReference>
<keyword evidence="4" id="KW-0597">Phosphoprotein</keyword>
<sequence>MDATWVVLLALVLGISLGAGFAVFVFAAARRGEQVQQVITPSVPDGVDQILGVLESIGIVLDASDNVLKASQGAFALGIVRSERIAVREVQQIADEVRRSGEAQTRTVRLESARSGDAARVLAVRAAPLGTRYVVVLANDLTESIRLDEVSRDFIANISHELKTPIGAISVLTEAIESSVDNPERVRRFAEKMTAEADRLAALTADIINLSKLQADQALHMPELVSIDAVIDHAVRDNAVVADARQVTIARGKPTGLTVYGEESLLAMALQNLVSNAVQYSPDGSRVGVGTRLVDDTVEIQVTDQGVGIPKEDHDRVFERFYRVDGARSRNTGGTGLGLAIVKHTAQNHGGEVSVWSQPGNGSTFTLRLPVATGDEGISAPTSAERPERTQI</sequence>
<dbReference type="EMBL" id="CP061169">
    <property type="protein sequence ID" value="QPZ37379.1"/>
    <property type="molecule type" value="Genomic_DNA"/>
</dbReference>
<proteinExistence type="predicted"/>
<evidence type="ECO:0000256" key="4">
    <source>
        <dbReference type="ARBA" id="ARBA00022553"/>
    </source>
</evidence>
<evidence type="ECO:0000256" key="6">
    <source>
        <dbReference type="ARBA" id="ARBA00022777"/>
    </source>
</evidence>
<dbReference type="SUPFAM" id="SSF55874">
    <property type="entry name" value="ATPase domain of HSP90 chaperone/DNA topoisomerase II/histidine kinase"/>
    <property type="match status" value="1"/>
</dbReference>
<dbReference type="Gene3D" id="1.10.287.130">
    <property type="match status" value="1"/>
</dbReference>
<name>A0ABX6YF14_9MICO</name>
<evidence type="ECO:0000313" key="10">
    <source>
        <dbReference type="EMBL" id="QPZ37379.1"/>
    </source>
</evidence>
<reference evidence="10 11" key="1">
    <citation type="submission" date="2020-12" db="EMBL/GenBank/DDBJ databases">
        <title>Microbacterium sp. HY060.</title>
        <authorList>
            <person name="Zhou J."/>
        </authorList>
    </citation>
    <scope>NUCLEOTIDE SEQUENCE [LARGE SCALE GENOMIC DNA]</scope>
    <source>
        <strain evidence="10 11">HY60</strain>
    </source>
</reference>
<evidence type="ECO:0000256" key="1">
    <source>
        <dbReference type="ARBA" id="ARBA00000085"/>
    </source>
</evidence>
<dbReference type="SUPFAM" id="SSF47384">
    <property type="entry name" value="Homodimeric domain of signal transducing histidine kinase"/>
    <property type="match status" value="1"/>
</dbReference>
<evidence type="ECO:0000313" key="11">
    <source>
        <dbReference type="Proteomes" id="UP000662814"/>
    </source>
</evidence>